<comment type="pathway">
    <text evidence="1">Cell wall biogenesis; peptidoglycan biosynthesis.</text>
</comment>
<dbReference type="Proteomes" id="UP001302274">
    <property type="component" value="Unassembled WGS sequence"/>
</dbReference>
<evidence type="ECO:0000256" key="3">
    <source>
        <dbReference type="ARBA" id="ARBA00022679"/>
    </source>
</evidence>
<feature type="domain" description="L,D-TPase catalytic" evidence="8">
    <location>
        <begin position="143"/>
        <end position="329"/>
    </location>
</feature>
<keyword evidence="10" id="KW-1185">Reference proteome</keyword>
<evidence type="ECO:0000256" key="7">
    <source>
        <dbReference type="SAM" id="SignalP"/>
    </source>
</evidence>
<reference evidence="9 10" key="1">
    <citation type="submission" date="2023-11" db="EMBL/GenBank/DDBJ databases">
        <title>A Novel Polar Bacteriovorax (B. antarcticus) Isolated from the Biocrust in Antarctica.</title>
        <authorList>
            <person name="Mun W."/>
            <person name="Choi S.Y."/>
            <person name="Mitchell R.J."/>
        </authorList>
    </citation>
    <scope>NUCLEOTIDE SEQUENCE [LARGE SCALE GENOMIC DNA]</scope>
    <source>
        <strain evidence="9 10">PP10</strain>
    </source>
</reference>
<dbReference type="RefSeq" id="WP_323575204.1">
    <property type="nucleotide sequence ID" value="NZ_JAYGJQ010000001.1"/>
</dbReference>
<accession>A0ABU5VSM0</accession>
<dbReference type="InterPro" id="IPR005490">
    <property type="entry name" value="LD_TPept_cat_dom"/>
</dbReference>
<keyword evidence="6" id="KW-0961">Cell wall biogenesis/degradation</keyword>
<comment type="caution">
    <text evidence="9">The sequence shown here is derived from an EMBL/GenBank/DDBJ whole genome shotgun (WGS) entry which is preliminary data.</text>
</comment>
<dbReference type="Gene3D" id="2.40.440.10">
    <property type="entry name" value="L,D-transpeptidase catalytic domain-like"/>
    <property type="match status" value="1"/>
</dbReference>
<evidence type="ECO:0000259" key="8">
    <source>
        <dbReference type="Pfam" id="PF03734"/>
    </source>
</evidence>
<dbReference type="GO" id="GO:0016740">
    <property type="term" value="F:transferase activity"/>
    <property type="evidence" value="ECO:0007669"/>
    <property type="project" value="UniProtKB-KW"/>
</dbReference>
<comment type="similarity">
    <text evidence="2">Belongs to the YkuD family.</text>
</comment>
<dbReference type="EMBL" id="JAYGJQ010000001">
    <property type="protein sequence ID" value="MEA9355592.1"/>
    <property type="molecule type" value="Genomic_DNA"/>
</dbReference>
<evidence type="ECO:0000256" key="4">
    <source>
        <dbReference type="ARBA" id="ARBA00022960"/>
    </source>
</evidence>
<dbReference type="EC" id="2.-.-.-" evidence="9"/>
<keyword evidence="4" id="KW-0133">Cell shape</keyword>
<evidence type="ECO:0000256" key="1">
    <source>
        <dbReference type="ARBA" id="ARBA00004752"/>
    </source>
</evidence>
<protein>
    <submittedName>
        <fullName evidence="9">L,D-transpeptidase</fullName>
        <ecNumber evidence="9">2.-.-.-</ecNumber>
    </submittedName>
</protein>
<keyword evidence="7" id="KW-0732">Signal</keyword>
<keyword evidence="3 9" id="KW-0808">Transferase</keyword>
<feature type="signal peptide" evidence="7">
    <location>
        <begin position="1"/>
        <end position="26"/>
    </location>
</feature>
<dbReference type="Pfam" id="PF03734">
    <property type="entry name" value="YkuD"/>
    <property type="match status" value="1"/>
</dbReference>
<evidence type="ECO:0000256" key="5">
    <source>
        <dbReference type="ARBA" id="ARBA00022984"/>
    </source>
</evidence>
<proteinExistence type="inferred from homology"/>
<name>A0ABU5VSM0_9BACT</name>
<evidence type="ECO:0000256" key="2">
    <source>
        <dbReference type="ARBA" id="ARBA00005992"/>
    </source>
</evidence>
<evidence type="ECO:0000313" key="10">
    <source>
        <dbReference type="Proteomes" id="UP001302274"/>
    </source>
</evidence>
<evidence type="ECO:0000256" key="6">
    <source>
        <dbReference type="ARBA" id="ARBA00023316"/>
    </source>
</evidence>
<feature type="chain" id="PRO_5046119125" evidence="7">
    <location>
        <begin position="27"/>
        <end position="490"/>
    </location>
</feature>
<evidence type="ECO:0000313" key="9">
    <source>
        <dbReference type="EMBL" id="MEA9355592.1"/>
    </source>
</evidence>
<dbReference type="CDD" id="cd16913">
    <property type="entry name" value="YkuD_like"/>
    <property type="match status" value="1"/>
</dbReference>
<sequence>MRKHIAPLMILSVMAISPMMLSKAFAQDDFNTDNNKALDLAGDVGVETAEGTTPVMMSEANVLYVATNGLRVRSTPEDAGKTLGLLSLNEKVRLVTGELVNGKYVEVEILKTVNPMTKSEKYYVVREFLANKEVDYKEFTGKYFVVVNVATETLRVYERACLDNSCPSKMIMETEVVVGEDVNLPKEDKGKGRSILGSYRVTGWAKFYQDAGGHYPAWYRDGYPGLPEVGAGFNKWFKNKFMPLDAEGNAEGKMRGAFGWYAAFVAPNPYGQWTHGTIGWGEDKDEYIKKTKKFVTNVVSNPRSSGCTRNNNEAIAFIRQLVETGTPIVKVYAKEALLDPSLSGYNGNKQWQYILTKKAGQRSDRAEVLASLGVSGSEADMYWAAKRNGNDMIVDPKSPLNQILEVGTYQLDSVPTPIAYTPGEKMGKIKASVGRKGNVYGIDTKDMSAGVYYVDAGILDGYHHPKVKLDFSGFEDEETPPWMDIKNLNR</sequence>
<organism evidence="9 10">
    <name type="scientific">Bacteriovorax antarcticus</name>
    <dbReference type="NCBI Taxonomy" id="3088717"/>
    <lineage>
        <taxon>Bacteria</taxon>
        <taxon>Pseudomonadati</taxon>
        <taxon>Bdellovibrionota</taxon>
        <taxon>Bacteriovoracia</taxon>
        <taxon>Bacteriovoracales</taxon>
        <taxon>Bacteriovoracaceae</taxon>
        <taxon>Bacteriovorax</taxon>
    </lineage>
</organism>
<gene>
    <name evidence="9" type="ORF">SHI21_05250</name>
</gene>
<dbReference type="SUPFAM" id="SSF141523">
    <property type="entry name" value="L,D-transpeptidase catalytic domain-like"/>
    <property type="match status" value="1"/>
</dbReference>
<keyword evidence="5" id="KW-0573">Peptidoglycan synthesis</keyword>
<dbReference type="InterPro" id="IPR038063">
    <property type="entry name" value="Transpep_catalytic_dom"/>
</dbReference>